<gene>
    <name evidence="1" type="ORF">PACLA_8A005629</name>
</gene>
<dbReference type="AlphaFoldDB" id="A0A6S7JTS2"/>
<proteinExistence type="predicted"/>
<organism evidence="1 2">
    <name type="scientific">Paramuricea clavata</name>
    <name type="common">Red gorgonian</name>
    <name type="synonym">Violescent sea-whip</name>
    <dbReference type="NCBI Taxonomy" id="317549"/>
    <lineage>
        <taxon>Eukaryota</taxon>
        <taxon>Metazoa</taxon>
        <taxon>Cnidaria</taxon>
        <taxon>Anthozoa</taxon>
        <taxon>Octocorallia</taxon>
        <taxon>Malacalcyonacea</taxon>
        <taxon>Plexauridae</taxon>
        <taxon>Paramuricea</taxon>
    </lineage>
</organism>
<dbReference type="PANTHER" id="PTHR33050">
    <property type="entry name" value="REVERSE TRANSCRIPTASE DOMAIN-CONTAINING PROTEIN"/>
    <property type="match status" value="1"/>
</dbReference>
<comment type="caution">
    <text evidence="1">The sequence shown here is derived from an EMBL/GenBank/DDBJ whole genome shotgun (WGS) entry which is preliminary data.</text>
</comment>
<dbReference type="InterPro" id="IPR052055">
    <property type="entry name" value="Hepadnavirus_pol/RT"/>
</dbReference>
<name>A0A6S7JTS2_PARCT</name>
<evidence type="ECO:0000313" key="2">
    <source>
        <dbReference type="Proteomes" id="UP001152795"/>
    </source>
</evidence>
<dbReference type="PANTHER" id="PTHR33050:SF7">
    <property type="entry name" value="RIBONUCLEASE H"/>
    <property type="match status" value="1"/>
</dbReference>
<dbReference type="InterPro" id="IPR043502">
    <property type="entry name" value="DNA/RNA_pol_sf"/>
</dbReference>
<keyword evidence="2" id="KW-1185">Reference proteome</keyword>
<sequence length="521" mass="58489">MPIIRFKVLNQMSKAVDFLVKKTYVSGAESADIGPRHVENSTAPPANPSPKCQHDHLIGESRKRKYEEPLEPVDSDVNEHCVTDGHKDVVEVSQFIPEFYRLKGENSSTPDCVQVKGRLKAHVEFWVKIQAPNFIIQCITEGYKIPFYETPPRASFENNGSTNAHKEFVTKSIQELLVTGRIVQTSEDNLLVISPLSVSVNKDKKHDGLDMENSLQVSRETAATVRSDIKASGFVPNDQKSVWEPTQIICWLGLQWDGVLGTIAISPQRIETLFADLNDVINQEKVSARTLARVVGRIISTGPVTGNLARIMSRRCQMSIANMDTSDTPSVLDHYSLLELKFWQDNIKARNFLEQSILHTACLDLFTEEETVTSSSYRELLAIQFGIASFEPLLKGCSIKWFTDSQSAMKIAQVGSMRLDCHKLAIAIFSMCLKSGIQLDIQWIPRTQNTQADYISKFTDYDDWEITTDTFQQLEALFGPHTVDCFASYRNAKVKNFSPDIGTLVLQGSMRSIRIGLTKTV</sequence>
<protein>
    <submittedName>
        <fullName evidence="1">Uncharacterized protein</fullName>
    </submittedName>
</protein>
<reference evidence="1" key="1">
    <citation type="submission" date="2020-04" db="EMBL/GenBank/DDBJ databases">
        <authorList>
            <person name="Alioto T."/>
            <person name="Alioto T."/>
            <person name="Gomez Garrido J."/>
        </authorList>
    </citation>
    <scope>NUCLEOTIDE SEQUENCE</scope>
    <source>
        <strain evidence="1">A484AB</strain>
    </source>
</reference>
<dbReference type="Proteomes" id="UP001152795">
    <property type="component" value="Unassembled WGS sequence"/>
</dbReference>
<dbReference type="CDD" id="cd09275">
    <property type="entry name" value="RNase_HI_RT_DIRS1"/>
    <property type="match status" value="1"/>
</dbReference>
<accession>A0A6S7JTS2</accession>
<dbReference type="EMBL" id="CACRXK020018568">
    <property type="protein sequence ID" value="CAB4032640.1"/>
    <property type="molecule type" value="Genomic_DNA"/>
</dbReference>
<evidence type="ECO:0000313" key="1">
    <source>
        <dbReference type="EMBL" id="CAB4032640.1"/>
    </source>
</evidence>
<dbReference type="OrthoDB" id="5985998at2759"/>
<dbReference type="SUPFAM" id="SSF56672">
    <property type="entry name" value="DNA/RNA polymerases"/>
    <property type="match status" value="1"/>
</dbReference>